<feature type="region of interest" description="Disordered" evidence="1">
    <location>
        <begin position="167"/>
        <end position="189"/>
    </location>
</feature>
<dbReference type="Proteomes" id="UP000664122">
    <property type="component" value="Unassembled WGS sequence"/>
</dbReference>
<feature type="compositionally biased region" description="Polar residues" evidence="1">
    <location>
        <begin position="1"/>
        <end position="16"/>
    </location>
</feature>
<evidence type="ECO:0000256" key="2">
    <source>
        <dbReference type="SAM" id="Phobius"/>
    </source>
</evidence>
<organism evidence="3 4">
    <name type="scientific">Jiella flava</name>
    <dbReference type="NCBI Taxonomy" id="2816857"/>
    <lineage>
        <taxon>Bacteria</taxon>
        <taxon>Pseudomonadati</taxon>
        <taxon>Pseudomonadota</taxon>
        <taxon>Alphaproteobacteria</taxon>
        <taxon>Hyphomicrobiales</taxon>
        <taxon>Aurantimonadaceae</taxon>
        <taxon>Jiella</taxon>
    </lineage>
</organism>
<evidence type="ECO:0000256" key="1">
    <source>
        <dbReference type="SAM" id="MobiDB-lite"/>
    </source>
</evidence>
<name>A0A939JY17_9HYPH</name>
<feature type="region of interest" description="Disordered" evidence="1">
    <location>
        <begin position="1"/>
        <end position="24"/>
    </location>
</feature>
<proteinExistence type="predicted"/>
<evidence type="ECO:0000313" key="4">
    <source>
        <dbReference type="Proteomes" id="UP000664122"/>
    </source>
</evidence>
<keyword evidence="2" id="KW-0472">Membrane</keyword>
<feature type="region of interest" description="Disordered" evidence="1">
    <location>
        <begin position="325"/>
        <end position="359"/>
    </location>
</feature>
<dbReference type="EMBL" id="JAFMPP010000014">
    <property type="protein sequence ID" value="MBO0663951.1"/>
    <property type="molecule type" value="Genomic_DNA"/>
</dbReference>
<dbReference type="Pfam" id="PF06347">
    <property type="entry name" value="SH3_4"/>
    <property type="match status" value="1"/>
</dbReference>
<comment type="caution">
    <text evidence="3">The sequence shown here is derived from an EMBL/GenBank/DDBJ whole genome shotgun (WGS) entry which is preliminary data.</text>
</comment>
<dbReference type="InterPro" id="IPR010466">
    <property type="entry name" value="DUF1058"/>
</dbReference>
<dbReference type="RefSeq" id="WP_207258863.1">
    <property type="nucleotide sequence ID" value="NZ_JAFMPP010000014.1"/>
</dbReference>
<keyword evidence="2" id="KW-1133">Transmembrane helix</keyword>
<dbReference type="Gene3D" id="2.30.30.40">
    <property type="entry name" value="SH3 Domains"/>
    <property type="match status" value="1"/>
</dbReference>
<sequence length="412" mass="42771">MTTGDHQSHEGATNAATLDEHGRPSVETIRNRLIDRRITYEKAAAERRLLARASRQLSYKTLYPNARPKSASPHGLLRRSSQAVLDRPIVAFATAAVASALILVPLALSSFVPFPGGTRASGSFPRTLAANNAPPAKWVSEADAKRQHDVPVTGSQDALLVEELKTQAASEETKDGATPTTAATPRTKLSEVDRLEATSVRQSRSDKAAGTAVMAENGERAMDPAAAALALRLPDEPTELAKSIKAASLDQASTGSILRSQNIAVQAATAPSQVDAAPARPATTMTAISQSILAATESDDSQLAAAAETAPSTPVETVAAPVETAAAPRPAEPTKDASASPAPADAAASRTTASVNMRDKPANDGTIVAVLAKDTPVTIVSCKGWCEVTDAQGRTGYIYEKFLTVGPQGTNG</sequence>
<keyword evidence="4" id="KW-1185">Reference proteome</keyword>
<feature type="compositionally biased region" description="Low complexity" evidence="1">
    <location>
        <begin position="336"/>
        <end position="354"/>
    </location>
</feature>
<accession>A0A939JY17</accession>
<gene>
    <name evidence="3" type="ORF">J1C48_15330</name>
</gene>
<evidence type="ECO:0000313" key="3">
    <source>
        <dbReference type="EMBL" id="MBO0663951.1"/>
    </source>
</evidence>
<reference evidence="3" key="1">
    <citation type="submission" date="2021-03" db="EMBL/GenBank/DDBJ databases">
        <title>Whole genome sequence of Jiella sp. CQZ9-1.</title>
        <authorList>
            <person name="Tuo L."/>
        </authorList>
    </citation>
    <scope>NUCLEOTIDE SEQUENCE</scope>
    <source>
        <strain evidence="3">CQZ9-1</strain>
    </source>
</reference>
<feature type="compositionally biased region" description="Low complexity" evidence="1">
    <location>
        <begin position="177"/>
        <end position="187"/>
    </location>
</feature>
<keyword evidence="2" id="KW-0812">Transmembrane</keyword>
<protein>
    <submittedName>
        <fullName evidence="3">SH3 domain-containing protein</fullName>
    </submittedName>
</protein>
<dbReference type="AlphaFoldDB" id="A0A939JY17"/>
<feature type="transmembrane region" description="Helical" evidence="2">
    <location>
        <begin position="89"/>
        <end position="108"/>
    </location>
</feature>